<dbReference type="EMBL" id="JAPFFF010000036">
    <property type="protein sequence ID" value="KAK8843012.1"/>
    <property type="molecule type" value="Genomic_DNA"/>
</dbReference>
<evidence type="ECO:0000256" key="1">
    <source>
        <dbReference type="ARBA" id="ARBA00038101"/>
    </source>
</evidence>
<name>A0ABR2HAU4_9EUKA</name>
<dbReference type="Gene3D" id="1.25.40.10">
    <property type="entry name" value="Tetratricopeptide repeat domain"/>
    <property type="match status" value="1"/>
</dbReference>
<dbReference type="SMART" id="SM00671">
    <property type="entry name" value="SEL1"/>
    <property type="match status" value="2"/>
</dbReference>
<organism evidence="2 3">
    <name type="scientific">Tritrichomonas musculus</name>
    <dbReference type="NCBI Taxonomy" id="1915356"/>
    <lineage>
        <taxon>Eukaryota</taxon>
        <taxon>Metamonada</taxon>
        <taxon>Parabasalia</taxon>
        <taxon>Tritrichomonadida</taxon>
        <taxon>Tritrichomonadidae</taxon>
        <taxon>Tritrichomonas</taxon>
    </lineage>
</organism>
<dbReference type="InterPro" id="IPR006597">
    <property type="entry name" value="Sel1-like"/>
</dbReference>
<evidence type="ECO:0000313" key="3">
    <source>
        <dbReference type="Proteomes" id="UP001470230"/>
    </source>
</evidence>
<proteinExistence type="inferred from homology"/>
<protein>
    <submittedName>
        <fullName evidence="2">Uncharacterized protein</fullName>
    </submittedName>
</protein>
<gene>
    <name evidence="2" type="ORF">M9Y10_025199</name>
</gene>
<dbReference type="Pfam" id="PF08238">
    <property type="entry name" value="Sel1"/>
    <property type="match status" value="2"/>
</dbReference>
<dbReference type="SUPFAM" id="SSF81901">
    <property type="entry name" value="HCP-like"/>
    <property type="match status" value="1"/>
</dbReference>
<dbReference type="PANTHER" id="PTHR11102:SF160">
    <property type="entry name" value="ERAD-ASSOCIATED E3 UBIQUITIN-PROTEIN LIGASE COMPONENT HRD3"/>
    <property type="match status" value="1"/>
</dbReference>
<keyword evidence="3" id="KW-1185">Reference proteome</keyword>
<evidence type="ECO:0000313" key="2">
    <source>
        <dbReference type="EMBL" id="KAK8843012.1"/>
    </source>
</evidence>
<dbReference type="PANTHER" id="PTHR11102">
    <property type="entry name" value="SEL-1-LIKE PROTEIN"/>
    <property type="match status" value="1"/>
</dbReference>
<comment type="similarity">
    <text evidence="1">Belongs to the sel-1 family.</text>
</comment>
<reference evidence="2 3" key="1">
    <citation type="submission" date="2024-04" db="EMBL/GenBank/DDBJ databases">
        <title>Tritrichomonas musculus Genome.</title>
        <authorList>
            <person name="Alves-Ferreira E."/>
            <person name="Grigg M."/>
            <person name="Lorenzi H."/>
            <person name="Galac M."/>
        </authorList>
    </citation>
    <scope>NUCLEOTIDE SEQUENCE [LARGE SCALE GENOMIC DNA]</scope>
    <source>
        <strain evidence="2 3">EAF2021</strain>
    </source>
</reference>
<dbReference type="InterPro" id="IPR050767">
    <property type="entry name" value="Sel1_AlgK"/>
</dbReference>
<sequence>MYGLMLLRWIGVKPNKKEAAKYLKYASDKGDIRSMVLYGIMLNSGDGIELDLKEAARYFKMAADKGGADTKFADTKLDLKCIKFANNDQFRRC</sequence>
<dbReference type="Proteomes" id="UP001470230">
    <property type="component" value="Unassembled WGS sequence"/>
</dbReference>
<dbReference type="InterPro" id="IPR011990">
    <property type="entry name" value="TPR-like_helical_dom_sf"/>
</dbReference>
<accession>A0ABR2HAU4</accession>
<comment type="caution">
    <text evidence="2">The sequence shown here is derived from an EMBL/GenBank/DDBJ whole genome shotgun (WGS) entry which is preliminary data.</text>
</comment>